<name>A0A383AP44_9ZZZZ</name>
<sequence>TRGIPIAVKTTRYQSIAFLGPITSKRRATIL</sequence>
<proteinExistence type="predicted"/>
<dbReference type="AlphaFoldDB" id="A0A383AP44"/>
<organism evidence="1">
    <name type="scientific">marine metagenome</name>
    <dbReference type="NCBI Taxonomy" id="408172"/>
    <lineage>
        <taxon>unclassified sequences</taxon>
        <taxon>metagenomes</taxon>
        <taxon>ecological metagenomes</taxon>
    </lineage>
</organism>
<gene>
    <name evidence="1" type="ORF">METZ01_LOCUS461839</name>
</gene>
<feature type="non-terminal residue" evidence="1">
    <location>
        <position position="31"/>
    </location>
</feature>
<feature type="non-terminal residue" evidence="1">
    <location>
        <position position="1"/>
    </location>
</feature>
<accession>A0A383AP44</accession>
<evidence type="ECO:0000313" key="1">
    <source>
        <dbReference type="EMBL" id="SVE08985.1"/>
    </source>
</evidence>
<protein>
    <submittedName>
        <fullName evidence="1">Uncharacterized protein</fullName>
    </submittedName>
</protein>
<reference evidence="1" key="1">
    <citation type="submission" date="2018-05" db="EMBL/GenBank/DDBJ databases">
        <authorList>
            <person name="Lanie J.A."/>
            <person name="Ng W.-L."/>
            <person name="Kazmierczak K.M."/>
            <person name="Andrzejewski T.M."/>
            <person name="Davidsen T.M."/>
            <person name="Wayne K.J."/>
            <person name="Tettelin H."/>
            <person name="Glass J.I."/>
            <person name="Rusch D."/>
            <person name="Podicherti R."/>
            <person name="Tsui H.-C.T."/>
            <person name="Winkler M.E."/>
        </authorList>
    </citation>
    <scope>NUCLEOTIDE SEQUENCE</scope>
</reference>
<dbReference type="EMBL" id="UINC01193385">
    <property type="protein sequence ID" value="SVE08985.1"/>
    <property type="molecule type" value="Genomic_DNA"/>
</dbReference>